<feature type="region of interest" description="Disordered" evidence="1">
    <location>
        <begin position="37"/>
        <end position="66"/>
    </location>
</feature>
<accession>A0A4Z1H9G4</accession>
<feature type="compositionally biased region" description="Polar residues" evidence="1">
    <location>
        <begin position="184"/>
        <end position="198"/>
    </location>
</feature>
<feature type="compositionally biased region" description="Pro residues" evidence="1">
    <location>
        <begin position="350"/>
        <end position="359"/>
    </location>
</feature>
<dbReference type="OrthoDB" id="3561892at2759"/>
<feature type="compositionally biased region" description="Low complexity" evidence="1">
    <location>
        <begin position="336"/>
        <end position="345"/>
    </location>
</feature>
<comment type="caution">
    <text evidence="2">The sequence shown here is derived from an EMBL/GenBank/DDBJ whole genome shotgun (WGS) entry which is preliminary data.</text>
</comment>
<feature type="region of interest" description="Disordered" evidence="1">
    <location>
        <begin position="78"/>
        <end position="124"/>
    </location>
</feature>
<dbReference type="EMBL" id="PQXJ01000659">
    <property type="protein sequence ID" value="TGO45505.1"/>
    <property type="molecule type" value="Genomic_DNA"/>
</dbReference>
<proteinExistence type="predicted"/>
<sequence>MPQNPFRKSKLANKPAPNDKIVTQSWLQSEVHLQLAGQTRKTYGYPLPAKTPEFKIPRKPLPKHQYNLDENIKVKIGKNFNSVRPQTTNTPLQANPPKPHSRAKLSSSQNISQSGPSRTPSKMNMEELKRELSDFEHIRPRKEYQKLQQTLKEIKHAQPQTVTASGLQRYSSIAGSICHEPSRRSSMQFSEPSHSKPGSSRIHPPTERSHAQQNLCFDIYVDQPDGLDVHDRQIKRHIPSLARSQNPEIPITIELSENISQFEKRFPPLERFQAHQNLDLKIYADQYDRLDLHDRQIEKHLLSSAKSYRPRAQDIPRPSDNNVRLETEFLERFPISHQPSSSFSSRPHRPPAPLTPKPPQRTVHFEERPWRPPPNTLKRPRRPPLKSPQALSDKVKQLPHLRSCLRKG</sequence>
<feature type="region of interest" description="Disordered" evidence="1">
    <location>
        <begin position="336"/>
        <end position="408"/>
    </location>
</feature>
<dbReference type="STRING" id="278944.A0A4Z1H9G4"/>
<organism evidence="2 3">
    <name type="scientific">Botryotinia narcissicola</name>
    <dbReference type="NCBI Taxonomy" id="278944"/>
    <lineage>
        <taxon>Eukaryota</taxon>
        <taxon>Fungi</taxon>
        <taxon>Dikarya</taxon>
        <taxon>Ascomycota</taxon>
        <taxon>Pezizomycotina</taxon>
        <taxon>Leotiomycetes</taxon>
        <taxon>Helotiales</taxon>
        <taxon>Sclerotiniaceae</taxon>
        <taxon>Botryotinia</taxon>
    </lineage>
</organism>
<evidence type="ECO:0000313" key="3">
    <source>
        <dbReference type="Proteomes" id="UP000297452"/>
    </source>
</evidence>
<name>A0A4Z1H9G4_9HELO</name>
<feature type="compositionally biased region" description="Basic residues" evidence="1">
    <location>
        <begin position="397"/>
        <end position="408"/>
    </location>
</feature>
<evidence type="ECO:0000256" key="1">
    <source>
        <dbReference type="SAM" id="MobiDB-lite"/>
    </source>
</evidence>
<dbReference type="AlphaFoldDB" id="A0A4Z1H9G4"/>
<evidence type="ECO:0000313" key="2">
    <source>
        <dbReference type="EMBL" id="TGO45505.1"/>
    </source>
</evidence>
<gene>
    <name evidence="2" type="ORF">BOTNAR_0661g00020</name>
</gene>
<reference evidence="2 3" key="1">
    <citation type="submission" date="2017-12" db="EMBL/GenBank/DDBJ databases">
        <title>Comparative genomics of Botrytis spp.</title>
        <authorList>
            <person name="Valero-Jimenez C.A."/>
            <person name="Tapia P."/>
            <person name="Veloso J."/>
            <person name="Silva-Moreno E."/>
            <person name="Staats M."/>
            <person name="Valdes J.H."/>
            <person name="Van Kan J.A.L."/>
        </authorList>
    </citation>
    <scope>NUCLEOTIDE SEQUENCE [LARGE SCALE GENOMIC DNA]</scope>
    <source>
        <strain evidence="2 3">MUCL2120</strain>
    </source>
</reference>
<keyword evidence="3" id="KW-1185">Reference proteome</keyword>
<feature type="compositionally biased region" description="Low complexity" evidence="1">
    <location>
        <begin position="106"/>
        <end position="117"/>
    </location>
</feature>
<feature type="region of interest" description="Disordered" evidence="1">
    <location>
        <begin position="181"/>
        <end position="209"/>
    </location>
</feature>
<protein>
    <submittedName>
        <fullName evidence="2">Uncharacterized protein</fullName>
    </submittedName>
</protein>
<dbReference type="Proteomes" id="UP000297452">
    <property type="component" value="Unassembled WGS sequence"/>
</dbReference>
<feature type="compositionally biased region" description="Polar residues" evidence="1">
    <location>
        <begin position="79"/>
        <end position="93"/>
    </location>
</feature>